<dbReference type="AlphaFoldDB" id="A0A1B9HUP4"/>
<evidence type="ECO:0000313" key="3">
    <source>
        <dbReference type="EMBL" id="WWC68215.1"/>
    </source>
</evidence>
<organism evidence="2">
    <name type="scientific">Kwoniella pini CBS 10737</name>
    <dbReference type="NCBI Taxonomy" id="1296096"/>
    <lineage>
        <taxon>Eukaryota</taxon>
        <taxon>Fungi</taxon>
        <taxon>Dikarya</taxon>
        <taxon>Basidiomycota</taxon>
        <taxon>Agaricomycotina</taxon>
        <taxon>Tremellomycetes</taxon>
        <taxon>Tremellales</taxon>
        <taxon>Cryptococcaceae</taxon>
        <taxon>Kwoniella</taxon>
    </lineage>
</organism>
<gene>
    <name evidence="2" type="ORF">I206_06769</name>
    <name evidence="3" type="ORF">I206_102138</name>
</gene>
<dbReference type="PANTHER" id="PTHR33321">
    <property type="match status" value="1"/>
</dbReference>
<proteinExistence type="predicted"/>
<reference evidence="2" key="3">
    <citation type="submission" date="2016-07" db="EMBL/GenBank/DDBJ databases">
        <title>Evolution of pathogenesis and genome organization in the Tremellales.</title>
        <authorList>
            <person name="Cuomo C."/>
            <person name="Litvintseva A."/>
            <person name="Heitman J."/>
            <person name="Chen Y."/>
            <person name="Sun S."/>
            <person name="Springer D."/>
            <person name="Dromer F."/>
            <person name="Young S."/>
            <person name="Zeng Q."/>
            <person name="Chapman S."/>
            <person name="Gujja S."/>
            <person name="Saif S."/>
            <person name="Birren B."/>
        </authorList>
    </citation>
    <scope>NUCLEOTIDE SEQUENCE</scope>
    <source>
        <strain evidence="2">CBS 10737</strain>
    </source>
</reference>
<dbReference type="EMBL" id="CP144520">
    <property type="protein sequence ID" value="WWC68215.1"/>
    <property type="molecule type" value="Genomic_DNA"/>
</dbReference>
<sequence>MPSIPSFLKSKSKPPQPITTYYLSSPSSSSSTYDTLLRPIPPPNSPQTIPRDTLIFSFTHPPLSNSQATSFFLECIPDPIGFLYHSSSFISKNLILNEKPEEIEWRHQLITLELENKDGLAATSGGKISISLKWVEEILNQVKKGNKTYENSIKEFKGVLLHELVHTIQHDGFGSTPGWLIESIADYIRLQANLNPDHWRKSGSGNKEKGYEDGYDIGAKFLQWLIGIEEPEEKSQRDQLNVIQAIPIQNTLSRNKTTTTTTTTDQISQPQPTQYPLSSTEEEKLPAIPPNKPYRPGPFPDLVKLIDSRLNYEKWHDNWWDELTGLTLDELWREYLRYYGR</sequence>
<dbReference type="KEGG" id="kpin:30175138"/>
<keyword evidence="4" id="KW-1185">Reference proteome</keyword>
<accession>A0A1B9HUP4</accession>
<name>A0A1B9HUP4_9TREE</name>
<dbReference type="EMBL" id="KV700117">
    <property type="protein sequence ID" value="OCF46995.1"/>
    <property type="molecule type" value="Genomic_DNA"/>
</dbReference>
<evidence type="ECO:0000313" key="2">
    <source>
        <dbReference type="EMBL" id="OCF46995.1"/>
    </source>
</evidence>
<dbReference type="Proteomes" id="UP000094020">
    <property type="component" value="Chromosome 2"/>
</dbReference>
<dbReference type="GeneID" id="30175138"/>
<dbReference type="STRING" id="1296096.A0A1B9HUP4"/>
<feature type="region of interest" description="Disordered" evidence="1">
    <location>
        <begin position="255"/>
        <end position="294"/>
    </location>
</feature>
<protein>
    <submittedName>
        <fullName evidence="2">Uncharacterized protein</fullName>
    </submittedName>
</protein>
<dbReference type="Pfam" id="PF04450">
    <property type="entry name" value="BSP"/>
    <property type="match status" value="1"/>
</dbReference>
<feature type="compositionally biased region" description="Low complexity" evidence="1">
    <location>
        <begin position="19"/>
        <end position="37"/>
    </location>
</feature>
<reference evidence="3" key="4">
    <citation type="submission" date="2024-02" db="EMBL/GenBank/DDBJ databases">
        <title>Comparative genomics of Cryptococcus and Kwoniella reveals pathogenesis evolution and contrasting modes of karyotype evolution via chromosome fusion or intercentromeric recombination.</title>
        <authorList>
            <person name="Coelho M.A."/>
            <person name="David-Palma M."/>
            <person name="Shea T."/>
            <person name="Bowers K."/>
            <person name="McGinley-Smith S."/>
            <person name="Mohammad A.W."/>
            <person name="Gnirke A."/>
            <person name="Yurkov A.M."/>
            <person name="Nowrousian M."/>
            <person name="Sun S."/>
            <person name="Cuomo C.A."/>
            <person name="Heitman J."/>
        </authorList>
    </citation>
    <scope>NUCLEOTIDE SEQUENCE</scope>
    <source>
        <strain evidence="3">CBS 10737</strain>
    </source>
</reference>
<feature type="compositionally biased region" description="Polar residues" evidence="1">
    <location>
        <begin position="265"/>
        <end position="279"/>
    </location>
</feature>
<evidence type="ECO:0000256" key="1">
    <source>
        <dbReference type="SAM" id="MobiDB-lite"/>
    </source>
</evidence>
<feature type="region of interest" description="Disordered" evidence="1">
    <location>
        <begin position="1"/>
        <end position="47"/>
    </location>
</feature>
<evidence type="ECO:0000313" key="4">
    <source>
        <dbReference type="Proteomes" id="UP000094020"/>
    </source>
</evidence>
<dbReference type="OrthoDB" id="891726at2759"/>
<reference evidence="3" key="2">
    <citation type="submission" date="2013-07" db="EMBL/GenBank/DDBJ databases">
        <authorList>
            <consortium name="The Broad Institute Genome Sequencing Platform"/>
            <person name="Cuomo C."/>
            <person name="Litvintseva A."/>
            <person name="Chen Y."/>
            <person name="Heitman J."/>
            <person name="Sun S."/>
            <person name="Springer D."/>
            <person name="Dromer F."/>
            <person name="Young S.K."/>
            <person name="Zeng Q."/>
            <person name="Gargeya S."/>
            <person name="Fitzgerald M."/>
            <person name="Abouelleil A."/>
            <person name="Alvarado L."/>
            <person name="Berlin A.M."/>
            <person name="Chapman S.B."/>
            <person name="Dewar J."/>
            <person name="Goldberg J."/>
            <person name="Griggs A."/>
            <person name="Gujja S."/>
            <person name="Hansen M."/>
            <person name="Howarth C."/>
            <person name="Imamovic A."/>
            <person name="Larimer J."/>
            <person name="McCowan C."/>
            <person name="Murphy C."/>
            <person name="Pearson M."/>
            <person name="Priest M."/>
            <person name="Roberts A."/>
            <person name="Saif S."/>
            <person name="Shea T."/>
            <person name="Sykes S."/>
            <person name="Wortman J."/>
            <person name="Nusbaum C."/>
            <person name="Birren B."/>
        </authorList>
    </citation>
    <scope>NUCLEOTIDE SEQUENCE</scope>
    <source>
        <strain evidence="3">CBS 10737</strain>
    </source>
</reference>
<dbReference type="PANTHER" id="PTHR33321:SF12">
    <property type="entry name" value="PLANT BASIC SECRETORY PROTEIN (BSP) FAMILY PROTEIN"/>
    <property type="match status" value="1"/>
</dbReference>
<dbReference type="InterPro" id="IPR007541">
    <property type="entry name" value="Uncharacterised_BSP"/>
</dbReference>
<reference evidence="2" key="1">
    <citation type="submission" date="2013-07" db="EMBL/GenBank/DDBJ databases">
        <title>The Genome Sequence of Cryptococcus pinus CBS10737.</title>
        <authorList>
            <consortium name="The Broad Institute Genome Sequencing Platform"/>
            <person name="Cuomo C."/>
            <person name="Litvintseva A."/>
            <person name="Chen Y."/>
            <person name="Heitman J."/>
            <person name="Sun S."/>
            <person name="Springer D."/>
            <person name="Dromer F."/>
            <person name="Young S.K."/>
            <person name="Zeng Q."/>
            <person name="Gargeya S."/>
            <person name="Fitzgerald M."/>
            <person name="Abouelleil A."/>
            <person name="Alvarado L."/>
            <person name="Berlin A.M."/>
            <person name="Chapman S.B."/>
            <person name="Dewar J."/>
            <person name="Goldberg J."/>
            <person name="Griggs A."/>
            <person name="Gujja S."/>
            <person name="Hansen M."/>
            <person name="Howarth C."/>
            <person name="Imamovic A."/>
            <person name="Larimer J."/>
            <person name="McCowan C."/>
            <person name="Murphy C."/>
            <person name="Pearson M."/>
            <person name="Priest M."/>
            <person name="Roberts A."/>
            <person name="Saif S."/>
            <person name="Shea T."/>
            <person name="Sykes S."/>
            <person name="Wortman J."/>
            <person name="Nusbaum C."/>
            <person name="Birren B."/>
        </authorList>
    </citation>
    <scope>NUCLEOTIDE SEQUENCE [LARGE SCALE GENOMIC DNA]</scope>
    <source>
        <strain evidence="2">CBS 10737</strain>
    </source>
</reference>
<dbReference type="RefSeq" id="XP_019008214.1">
    <property type="nucleotide sequence ID" value="XM_019158468.1"/>
</dbReference>